<evidence type="ECO:0000256" key="1">
    <source>
        <dbReference type="SAM" id="SignalP"/>
    </source>
</evidence>
<dbReference type="WBParaSite" id="TCONS_00002256.p1">
    <property type="protein sequence ID" value="TCONS_00002256.p1"/>
    <property type="gene ID" value="XLOC_002126"/>
</dbReference>
<reference evidence="3" key="1">
    <citation type="submission" date="2024-02" db="UniProtKB">
        <authorList>
            <consortium name="WormBaseParasite"/>
        </authorList>
    </citation>
    <scope>IDENTIFICATION</scope>
</reference>
<protein>
    <submittedName>
        <fullName evidence="3">Uncharacterized protein</fullName>
    </submittedName>
</protein>
<organism evidence="2 3">
    <name type="scientific">Strongyloides stercoralis</name>
    <name type="common">Threadworm</name>
    <dbReference type="NCBI Taxonomy" id="6248"/>
    <lineage>
        <taxon>Eukaryota</taxon>
        <taxon>Metazoa</taxon>
        <taxon>Ecdysozoa</taxon>
        <taxon>Nematoda</taxon>
        <taxon>Chromadorea</taxon>
        <taxon>Rhabditida</taxon>
        <taxon>Tylenchina</taxon>
        <taxon>Panagrolaimomorpha</taxon>
        <taxon>Strongyloidoidea</taxon>
        <taxon>Strongyloididae</taxon>
        <taxon>Strongyloides</taxon>
    </lineage>
</organism>
<evidence type="ECO:0000313" key="3">
    <source>
        <dbReference type="WBParaSite" id="TCONS_00002256.p1"/>
    </source>
</evidence>
<accession>A0AAF5CVC0</accession>
<feature type="signal peptide" evidence="1">
    <location>
        <begin position="1"/>
        <end position="19"/>
    </location>
</feature>
<dbReference type="Proteomes" id="UP000035681">
    <property type="component" value="Unplaced"/>
</dbReference>
<feature type="chain" id="PRO_5042118289" evidence="1">
    <location>
        <begin position="20"/>
        <end position="110"/>
    </location>
</feature>
<sequence length="110" mass="11285">MAYFLKAIIFFMLATLLNAQLYNGWNFGRYYATAPGNVALARPPALAIPVPVARPVVAAPAVPVVAAPVVRPVVAAPAVPVVGAPVVVPGYAPFASSAIIYGSNKGGKKN</sequence>
<dbReference type="AlphaFoldDB" id="A0AAF5CVC0"/>
<keyword evidence="1" id="KW-0732">Signal</keyword>
<proteinExistence type="predicted"/>
<name>A0AAF5CVC0_STRER</name>
<evidence type="ECO:0000313" key="2">
    <source>
        <dbReference type="Proteomes" id="UP000035681"/>
    </source>
</evidence>
<keyword evidence="2" id="KW-1185">Reference proteome</keyword>